<dbReference type="InterPro" id="IPR036705">
    <property type="entry name" value="Ribosyl_crysJ1_sf"/>
</dbReference>
<keyword evidence="3" id="KW-0479">Metal-binding</keyword>
<keyword evidence="2" id="KW-0378">Hydrolase</keyword>
<evidence type="ECO:0000313" key="6">
    <source>
        <dbReference type="Proteomes" id="UP000464378"/>
    </source>
</evidence>
<dbReference type="Gene3D" id="3.40.190.80">
    <property type="match status" value="1"/>
</dbReference>
<organism evidence="5">
    <name type="scientific">Tuwongella immobilis</name>
    <dbReference type="NCBI Taxonomy" id="692036"/>
    <lineage>
        <taxon>Bacteria</taxon>
        <taxon>Pseudomonadati</taxon>
        <taxon>Planctomycetota</taxon>
        <taxon>Planctomycetia</taxon>
        <taxon>Gemmatales</taxon>
        <taxon>Gemmataceae</taxon>
        <taxon>Tuwongella</taxon>
    </lineage>
</organism>
<dbReference type="AlphaFoldDB" id="A0A6C2YHU0"/>
<dbReference type="InParanoid" id="A0A6C2YHU0"/>
<keyword evidence="6" id="KW-1185">Reference proteome</keyword>
<feature type="binding site" evidence="3">
    <location>
        <position position="83"/>
    </location>
    <ligand>
        <name>Mg(2+)</name>
        <dbReference type="ChEBI" id="CHEBI:18420"/>
        <label>1</label>
        <note>catalytic</note>
    </ligand>
</feature>
<comment type="cofactor">
    <cofactor evidence="4">
        <name>Mg(2+)</name>
        <dbReference type="ChEBI" id="CHEBI:18420"/>
    </cofactor>
    <text evidence="4">Binds 2 magnesium ions per subunit.</text>
</comment>
<feature type="binding site" evidence="4">
    <location>
        <position position="548"/>
    </location>
    <ligand>
        <name>Mg(2+)</name>
        <dbReference type="ChEBI" id="CHEBI:18420"/>
        <label>1</label>
    </ligand>
</feature>
<evidence type="ECO:0000256" key="1">
    <source>
        <dbReference type="ARBA" id="ARBA00010702"/>
    </source>
</evidence>
<evidence type="ECO:0000313" key="5">
    <source>
        <dbReference type="EMBL" id="VIP00703.1"/>
    </source>
</evidence>
<dbReference type="Pfam" id="PF00459">
    <property type="entry name" value="Inositol_P"/>
    <property type="match status" value="1"/>
</dbReference>
<accession>A0A6C2YHU0</accession>
<keyword evidence="3" id="KW-0460">Magnesium</keyword>
<feature type="binding site" evidence="3">
    <location>
        <position position="86"/>
    </location>
    <ligand>
        <name>Mg(2+)</name>
        <dbReference type="ChEBI" id="CHEBI:18420"/>
        <label>1</label>
        <note>catalytic</note>
    </ligand>
</feature>
<feature type="binding site" evidence="3">
    <location>
        <position position="66"/>
    </location>
    <ligand>
        <name>Mg(2+)</name>
        <dbReference type="ChEBI" id="CHEBI:18420"/>
        <label>1</label>
        <note>catalytic</note>
    </ligand>
</feature>
<reference evidence="5" key="1">
    <citation type="submission" date="2019-04" db="EMBL/GenBank/DDBJ databases">
        <authorList>
            <consortium name="Science for Life Laboratories"/>
        </authorList>
    </citation>
    <scope>NUCLEOTIDE SEQUENCE</scope>
    <source>
        <strain evidence="5">MBLW1</strain>
    </source>
</reference>
<feature type="binding site" evidence="4">
    <location>
        <position position="356"/>
    </location>
    <ligand>
        <name>Mg(2+)</name>
        <dbReference type="ChEBI" id="CHEBI:18420"/>
        <label>1</label>
    </ligand>
</feature>
<evidence type="ECO:0000256" key="3">
    <source>
        <dbReference type="PIRSR" id="PIRSR600760-2"/>
    </source>
</evidence>
<dbReference type="EMBL" id="LR586016">
    <property type="protein sequence ID" value="VIP00703.1"/>
    <property type="molecule type" value="Genomic_DNA"/>
</dbReference>
<dbReference type="Gene3D" id="3.30.540.10">
    <property type="entry name" value="Fructose-1,6-Bisphosphatase, subunit A, domain 1"/>
    <property type="match status" value="1"/>
</dbReference>
<dbReference type="GO" id="GO:0016787">
    <property type="term" value="F:hydrolase activity"/>
    <property type="evidence" value="ECO:0007669"/>
    <property type="project" value="UniProtKB-KW"/>
</dbReference>
<dbReference type="InterPro" id="IPR005502">
    <property type="entry name" value="Ribosyl_crysJ1"/>
</dbReference>
<dbReference type="RefSeq" id="WP_162655894.1">
    <property type="nucleotide sequence ID" value="NZ_LR593887.1"/>
</dbReference>
<comment type="similarity">
    <text evidence="1">Belongs to the ADP-ribosylglycohydrolase family.</text>
</comment>
<dbReference type="PANTHER" id="PTHR16222">
    <property type="entry name" value="ADP-RIBOSYLGLYCOHYDROLASE"/>
    <property type="match status" value="1"/>
</dbReference>
<evidence type="ECO:0000256" key="2">
    <source>
        <dbReference type="ARBA" id="ARBA00022801"/>
    </source>
</evidence>
<dbReference type="PANTHER" id="PTHR16222:SF24">
    <property type="entry name" value="ADP-RIBOSYLHYDROLASE ARH3"/>
    <property type="match status" value="1"/>
</dbReference>
<dbReference type="KEGG" id="tim:GMBLW1_32570"/>
<dbReference type="InterPro" id="IPR050792">
    <property type="entry name" value="ADP-ribosylglycohydrolase"/>
</dbReference>
<dbReference type="Gene3D" id="1.10.4080.10">
    <property type="entry name" value="ADP-ribosylation/Crystallin J1"/>
    <property type="match status" value="1"/>
</dbReference>
<protein>
    <submittedName>
        <fullName evidence="5">Uncharacterized protein</fullName>
    </submittedName>
</protein>
<feature type="binding site" evidence="4">
    <location>
        <position position="550"/>
    </location>
    <ligand>
        <name>Mg(2+)</name>
        <dbReference type="ChEBI" id="CHEBI:18420"/>
        <label>1</label>
    </ligand>
</feature>
<dbReference type="InterPro" id="IPR000760">
    <property type="entry name" value="Inositol_monophosphatase-like"/>
</dbReference>
<feature type="binding site" evidence="3">
    <location>
        <position position="219"/>
    </location>
    <ligand>
        <name>Mg(2+)</name>
        <dbReference type="ChEBI" id="CHEBI:18420"/>
        <label>1</label>
        <note>catalytic</note>
    </ligand>
</feature>
<feature type="binding site" evidence="4">
    <location>
        <position position="551"/>
    </location>
    <ligand>
        <name>Mg(2+)</name>
        <dbReference type="ChEBI" id="CHEBI:18420"/>
        <label>1</label>
    </ligand>
</feature>
<dbReference type="Proteomes" id="UP000464378">
    <property type="component" value="Chromosome"/>
</dbReference>
<feature type="binding site" evidence="4">
    <location>
        <position position="358"/>
    </location>
    <ligand>
        <name>Mg(2+)</name>
        <dbReference type="ChEBI" id="CHEBI:18420"/>
        <label>1</label>
    </ligand>
</feature>
<dbReference type="SUPFAM" id="SSF56655">
    <property type="entry name" value="Carbohydrate phosphatase"/>
    <property type="match status" value="1"/>
</dbReference>
<dbReference type="GO" id="GO:0046872">
    <property type="term" value="F:metal ion binding"/>
    <property type="evidence" value="ECO:0007669"/>
    <property type="project" value="UniProtKB-KW"/>
</dbReference>
<evidence type="ECO:0000256" key="4">
    <source>
        <dbReference type="PIRSR" id="PIRSR605502-1"/>
    </source>
</evidence>
<gene>
    <name evidence="5" type="ORF">GMBLW1_32570</name>
</gene>
<dbReference type="SUPFAM" id="SSF101478">
    <property type="entry name" value="ADP-ribosylglycohydrolase"/>
    <property type="match status" value="1"/>
</dbReference>
<proteinExistence type="inferred from homology"/>
<feature type="binding site" evidence="4">
    <location>
        <position position="357"/>
    </location>
    <ligand>
        <name>Mg(2+)</name>
        <dbReference type="ChEBI" id="CHEBI:18420"/>
        <label>1</label>
    </ligand>
</feature>
<dbReference type="Pfam" id="PF03747">
    <property type="entry name" value="ADP_ribosyl_GH"/>
    <property type="match status" value="1"/>
</dbReference>
<name>A0A6C2YHU0_9BACT</name>
<sequence length="622" mass="67375">MAVEYHTLLQITIATAQTAGAMLREEFYRPGGPRGQHAHAEIDVQVERYIHAQLLAATPDWNFWGEETGCKRRDSKQPWWVVDPNDGTSDFLRLRRGSAVSIAVVHQGRPVLGVVYSYVAPDDAGDCFAWAEGGGPLLRNGVPIERPVPDFGDEPDDSPYRDPWVVLVSSRADRSSLANARCVAPARYRAMPSIAYRLALVAAGEGVAAVSLGGPKAHDLAAGHALLRANGGELITGNGQPLVYPDSMEIPAADYFGGGPRCIQRLARRPWNRVLMPETMMGTPFTLQTLSQLRPVCDRPALQAAQGCLMGQAVGDSLGQLVEFRDVNEIAQRYPDGGPRDLQDGGTWALLAGQPTDDTEMAIILARTLVRDQRWDPLLALQAYRYWLSSKPFDVGMTTRAGIQGSPNLHSQANGSLMRCSPLGIFSAGNSDWAVQLGRQDSAITHPHPACGDSVAAFLIAIASAIGAANAADRTPEAIYQRTLDESQRLSLWPTVIAALQAARSAAPADYQSSMGHVLLALQNAFWQLLHAPSFEAALIDTVRRGGDTDTNAAITGALLGAVHGLPAIPARWQRAVLSCRPLPPIRPPLYERVRPMEFWPVDLLELAEMLLAISRQPCPSR</sequence>
<dbReference type="EMBL" id="LR593887">
    <property type="protein sequence ID" value="VTR96824.1"/>
    <property type="molecule type" value="Genomic_DNA"/>
</dbReference>